<evidence type="ECO:0000256" key="15">
    <source>
        <dbReference type="SAM" id="Coils"/>
    </source>
</evidence>
<dbReference type="InterPro" id="IPR001789">
    <property type="entry name" value="Sig_transdc_resp-reg_receiver"/>
</dbReference>
<gene>
    <name evidence="20" type="ORF">KK083_22560</name>
</gene>
<dbReference type="PANTHER" id="PTHR43047">
    <property type="entry name" value="TWO-COMPONENT HISTIDINE PROTEIN KINASE"/>
    <property type="match status" value="1"/>
</dbReference>
<dbReference type="PROSITE" id="PS50109">
    <property type="entry name" value="HIS_KIN"/>
    <property type="match status" value="1"/>
</dbReference>
<keyword evidence="15" id="KW-0175">Coiled coil</keyword>
<dbReference type="CDD" id="cd16922">
    <property type="entry name" value="HATPase_EvgS-ArcB-TorS-like"/>
    <property type="match status" value="1"/>
</dbReference>
<dbReference type="EMBL" id="JAHESF010000028">
    <property type="protein sequence ID" value="MBT1699687.1"/>
    <property type="molecule type" value="Genomic_DNA"/>
</dbReference>
<evidence type="ECO:0000256" key="10">
    <source>
        <dbReference type="ARBA" id="ARBA00022840"/>
    </source>
</evidence>
<evidence type="ECO:0000256" key="5">
    <source>
        <dbReference type="ARBA" id="ARBA00022519"/>
    </source>
</evidence>
<evidence type="ECO:0000259" key="17">
    <source>
        <dbReference type="PROSITE" id="PS50109"/>
    </source>
</evidence>
<keyword evidence="8 16" id="KW-0812">Transmembrane</keyword>
<dbReference type="InterPro" id="IPR011006">
    <property type="entry name" value="CheY-like_superfamily"/>
</dbReference>
<dbReference type="Gene3D" id="3.40.50.2300">
    <property type="match status" value="1"/>
</dbReference>
<evidence type="ECO:0000256" key="12">
    <source>
        <dbReference type="ARBA" id="ARBA00023136"/>
    </source>
</evidence>
<comment type="subcellular location">
    <subcellularLocation>
        <location evidence="2">Cell inner membrane</location>
        <topology evidence="2">Multi-pass membrane protein</topology>
    </subcellularLocation>
</comment>
<dbReference type="InterPro" id="IPR036890">
    <property type="entry name" value="HATPase_C_sf"/>
</dbReference>
<feature type="modified residue" description="4-aspartylphosphate" evidence="14">
    <location>
        <position position="648"/>
    </location>
</feature>
<dbReference type="SUPFAM" id="SSF47384">
    <property type="entry name" value="Homodimeric domain of signal transducing histidine kinase"/>
    <property type="match status" value="1"/>
</dbReference>
<evidence type="ECO:0000256" key="2">
    <source>
        <dbReference type="ARBA" id="ARBA00004429"/>
    </source>
</evidence>
<evidence type="ECO:0000256" key="3">
    <source>
        <dbReference type="ARBA" id="ARBA00012438"/>
    </source>
</evidence>
<keyword evidence="21" id="KW-1185">Reference proteome</keyword>
<evidence type="ECO:0000256" key="16">
    <source>
        <dbReference type="SAM" id="Phobius"/>
    </source>
</evidence>
<dbReference type="Pfam" id="PF02518">
    <property type="entry name" value="HATPase_c"/>
    <property type="match status" value="1"/>
</dbReference>
<dbReference type="InterPro" id="IPR003594">
    <property type="entry name" value="HATPase_dom"/>
</dbReference>
<dbReference type="SMART" id="SM00387">
    <property type="entry name" value="HATPase_c"/>
    <property type="match status" value="1"/>
</dbReference>
<comment type="catalytic activity">
    <reaction evidence="1">
        <text>ATP + protein L-histidine = ADP + protein N-phospho-L-histidine.</text>
        <dbReference type="EC" id="2.7.13.3"/>
    </reaction>
</comment>
<evidence type="ECO:0000256" key="14">
    <source>
        <dbReference type="PROSITE-ProRule" id="PRU00169"/>
    </source>
</evidence>
<dbReference type="InterPro" id="IPR008207">
    <property type="entry name" value="Sig_transdc_His_kin_Hpt_dom"/>
</dbReference>
<dbReference type="PROSITE" id="PS50110">
    <property type="entry name" value="RESPONSE_REGULATORY"/>
    <property type="match status" value="1"/>
</dbReference>
<dbReference type="PANTHER" id="PTHR43047:SF64">
    <property type="entry name" value="HISTIDINE KINASE CONTAINING CHEY-HOMOLOGOUS RECEIVER DOMAIN AND PAS DOMAIN-RELATED"/>
    <property type="match status" value="1"/>
</dbReference>
<dbReference type="SUPFAM" id="SSF55874">
    <property type="entry name" value="ATPase domain of HSP90 chaperone/DNA topoisomerase II/histidine kinase"/>
    <property type="match status" value="1"/>
</dbReference>
<keyword evidence="5" id="KW-0997">Cell inner membrane</keyword>
<keyword evidence="12 16" id="KW-0472">Membrane</keyword>
<keyword evidence="6 14" id="KW-0597">Phosphoprotein</keyword>
<proteinExistence type="predicted"/>
<protein>
    <recommendedName>
        <fullName evidence="3">histidine kinase</fullName>
        <ecNumber evidence="3">2.7.13.3</ecNumber>
    </recommendedName>
</protein>
<organism evidence="20 21">
    <name type="scientific">Chryseosolibacter histidini</name>
    <dbReference type="NCBI Taxonomy" id="2782349"/>
    <lineage>
        <taxon>Bacteria</taxon>
        <taxon>Pseudomonadati</taxon>
        <taxon>Bacteroidota</taxon>
        <taxon>Cytophagia</taxon>
        <taxon>Cytophagales</taxon>
        <taxon>Chryseotaleaceae</taxon>
        <taxon>Chryseosolibacter</taxon>
    </lineage>
</organism>
<evidence type="ECO:0000313" key="21">
    <source>
        <dbReference type="Proteomes" id="UP001319200"/>
    </source>
</evidence>
<dbReference type="SMART" id="SM00448">
    <property type="entry name" value="REC"/>
    <property type="match status" value="1"/>
</dbReference>
<evidence type="ECO:0000256" key="11">
    <source>
        <dbReference type="ARBA" id="ARBA00022989"/>
    </source>
</evidence>
<evidence type="ECO:0000259" key="18">
    <source>
        <dbReference type="PROSITE" id="PS50110"/>
    </source>
</evidence>
<dbReference type="SMART" id="SM00388">
    <property type="entry name" value="HisKA"/>
    <property type="match status" value="1"/>
</dbReference>
<dbReference type="EC" id="2.7.13.3" evidence="3"/>
<dbReference type="Gene3D" id="1.10.287.130">
    <property type="match status" value="1"/>
</dbReference>
<evidence type="ECO:0000256" key="1">
    <source>
        <dbReference type="ARBA" id="ARBA00000085"/>
    </source>
</evidence>
<keyword evidence="10" id="KW-0547">Nucleotide-binding</keyword>
<dbReference type="SUPFAM" id="SSF52172">
    <property type="entry name" value="CheY-like"/>
    <property type="match status" value="1"/>
</dbReference>
<evidence type="ECO:0000259" key="19">
    <source>
        <dbReference type="PROSITE" id="PS50894"/>
    </source>
</evidence>
<name>A0AAP2DRL6_9BACT</name>
<dbReference type="AlphaFoldDB" id="A0AAP2DRL6"/>
<evidence type="ECO:0000256" key="7">
    <source>
        <dbReference type="ARBA" id="ARBA00022679"/>
    </source>
</evidence>
<reference evidence="20 21" key="1">
    <citation type="submission" date="2021-05" db="EMBL/GenBank/DDBJ databases">
        <title>A Polyphasic approach of four new species of the genus Ohtaekwangia: Ohtaekwangia histidinii sp. nov., Ohtaekwangia cretensis sp. nov., Ohtaekwangia indiensis sp. nov., Ohtaekwangia reichenbachii sp. nov. from diverse environment.</title>
        <authorList>
            <person name="Octaviana S."/>
        </authorList>
    </citation>
    <scope>NUCLEOTIDE SEQUENCE [LARGE SCALE GENOMIC DNA]</scope>
    <source>
        <strain evidence="20 21">PWU4</strain>
    </source>
</reference>
<feature type="coiled-coil region" evidence="15">
    <location>
        <begin position="330"/>
        <end position="357"/>
    </location>
</feature>
<dbReference type="PRINTS" id="PR00344">
    <property type="entry name" value="BCTRLSENSOR"/>
</dbReference>
<dbReference type="GO" id="GO:0000155">
    <property type="term" value="F:phosphorelay sensor kinase activity"/>
    <property type="evidence" value="ECO:0007669"/>
    <property type="project" value="InterPro"/>
</dbReference>
<feature type="domain" description="Response regulatory" evidence="18">
    <location>
        <begin position="599"/>
        <end position="714"/>
    </location>
</feature>
<evidence type="ECO:0000313" key="20">
    <source>
        <dbReference type="EMBL" id="MBT1699687.1"/>
    </source>
</evidence>
<dbReference type="InterPro" id="IPR003661">
    <property type="entry name" value="HisK_dim/P_dom"/>
</dbReference>
<dbReference type="FunFam" id="3.30.565.10:FF:000010">
    <property type="entry name" value="Sensor histidine kinase RcsC"/>
    <property type="match status" value="1"/>
</dbReference>
<dbReference type="InterPro" id="IPR005467">
    <property type="entry name" value="His_kinase_dom"/>
</dbReference>
<feature type="modified residue" description="Phosphohistidine" evidence="13">
    <location>
        <position position="776"/>
    </location>
</feature>
<keyword evidence="9" id="KW-0418">Kinase</keyword>
<dbReference type="RefSeq" id="WP_254167795.1">
    <property type="nucleotide sequence ID" value="NZ_JAHESF010000028.1"/>
</dbReference>
<evidence type="ECO:0000256" key="13">
    <source>
        <dbReference type="PROSITE-ProRule" id="PRU00110"/>
    </source>
</evidence>
<keyword evidence="10" id="KW-0067">ATP-binding</keyword>
<evidence type="ECO:0000256" key="9">
    <source>
        <dbReference type="ARBA" id="ARBA00022777"/>
    </source>
</evidence>
<sequence>MANKNKHSLKAVVRKIFAAFLLVSIAIVLALAIARFSFRELMSTVDELSAPNEKLAILNSVFEEITMLDQLQRAEAIKNPNTPYNIFLEQSAELNTMIDSLKKLPWDTAQLIRLNEMKEILSERNKLFFSYLKVKANLLDNREFSVQLDTLAAILQNDNLAIDTTLITTQKKITTTYLRDTVSLKKGDQRSFLKKLFSRKKEQQPLDTPRIKVQEELSVKVDTLAVARQNEALLEIEKIMREMEREQQQQQKKLQRQELELIHSNSLFVNQLLSILHEVEREEFQQMRDNNSHAVSVMSQSISRTNILMLCFFVAAAILVYLIWIDISRSNYYKEQLEKARDEAEELTKIKQRFLANMSHELRTPLQSIIGFAEQLKQKNTAAAKEEAEAIYSSSEHLLHIVNEVLDYSRISSGNFTMAREKFKVMALVREIEAAMRIQADRKHLTFLLDHEKAAEFTLTGDPFRLRQILYNLIGNAIKFTNRGFIKLTVNTVDEGSHVSCAFEVTDSGIGIEKSDLDRIFNQFEQANTLIAKNYGGTGLGLTIVKSLVDVQHGQLEVTSEPGIGSCFRVVLRFEKAPGSLVGKTASARTATPPSFKGKVIVVDDDPLIVRLCALILKKNKIDFSTFNSGRDLLDVPPDAQASHIFLDIRMPDINGVDLCHSLRKQYGSATRFIALTAHVLPEERESLLKEGFDTILPKPFHERELLEVLNVAAAGEEETVDERPNLSQLREMTLGDEMLFQSIVAQFVEETLDDLVRVKEKLSAGNEAAMREIIHKMSGRFAQLGIRSLSEKLHGIERKLVAGYSIDDLAPEISRAAKKADEMIVQIRLTTMEQLN</sequence>
<dbReference type="PROSITE" id="PS50894">
    <property type="entry name" value="HPT"/>
    <property type="match status" value="1"/>
</dbReference>
<dbReference type="SUPFAM" id="SSF47226">
    <property type="entry name" value="Histidine-containing phosphotransfer domain, HPT domain"/>
    <property type="match status" value="1"/>
</dbReference>
<dbReference type="GO" id="GO:0005886">
    <property type="term" value="C:plasma membrane"/>
    <property type="evidence" value="ECO:0007669"/>
    <property type="project" value="UniProtKB-SubCell"/>
</dbReference>
<dbReference type="Gene3D" id="1.20.120.160">
    <property type="entry name" value="HPT domain"/>
    <property type="match status" value="1"/>
</dbReference>
<dbReference type="Pfam" id="PF00072">
    <property type="entry name" value="Response_reg"/>
    <property type="match status" value="1"/>
</dbReference>
<accession>A0AAP2DRL6</accession>
<dbReference type="Pfam" id="PF00512">
    <property type="entry name" value="HisKA"/>
    <property type="match status" value="1"/>
</dbReference>
<dbReference type="Gene3D" id="3.30.565.10">
    <property type="entry name" value="Histidine kinase-like ATPase, C-terminal domain"/>
    <property type="match status" value="1"/>
</dbReference>
<evidence type="ECO:0000256" key="6">
    <source>
        <dbReference type="ARBA" id="ARBA00022553"/>
    </source>
</evidence>
<dbReference type="InterPro" id="IPR036641">
    <property type="entry name" value="HPT_dom_sf"/>
</dbReference>
<feature type="domain" description="HPt" evidence="19">
    <location>
        <begin position="737"/>
        <end position="828"/>
    </location>
</feature>
<dbReference type="CDD" id="cd17546">
    <property type="entry name" value="REC_hyHK_CKI1_RcsC-like"/>
    <property type="match status" value="1"/>
</dbReference>
<evidence type="ECO:0000256" key="4">
    <source>
        <dbReference type="ARBA" id="ARBA00022475"/>
    </source>
</evidence>
<keyword evidence="11 16" id="KW-1133">Transmembrane helix</keyword>
<keyword evidence="7" id="KW-0808">Transferase</keyword>
<feature type="coiled-coil region" evidence="15">
    <location>
        <begin position="226"/>
        <end position="260"/>
    </location>
</feature>
<dbReference type="InterPro" id="IPR036097">
    <property type="entry name" value="HisK_dim/P_sf"/>
</dbReference>
<comment type="caution">
    <text evidence="20">The sequence shown here is derived from an EMBL/GenBank/DDBJ whole genome shotgun (WGS) entry which is preliminary data.</text>
</comment>
<keyword evidence="4" id="KW-1003">Cell membrane</keyword>
<evidence type="ECO:0000256" key="8">
    <source>
        <dbReference type="ARBA" id="ARBA00022692"/>
    </source>
</evidence>
<feature type="transmembrane region" description="Helical" evidence="16">
    <location>
        <begin position="12"/>
        <end position="34"/>
    </location>
</feature>
<dbReference type="InterPro" id="IPR004358">
    <property type="entry name" value="Sig_transdc_His_kin-like_C"/>
</dbReference>
<feature type="domain" description="Histidine kinase" evidence="17">
    <location>
        <begin position="357"/>
        <end position="576"/>
    </location>
</feature>
<dbReference type="CDD" id="cd00082">
    <property type="entry name" value="HisKA"/>
    <property type="match status" value="1"/>
</dbReference>
<dbReference type="Proteomes" id="UP001319200">
    <property type="component" value="Unassembled WGS sequence"/>
</dbReference>